<dbReference type="InterPro" id="IPR011990">
    <property type="entry name" value="TPR-like_helical_dom_sf"/>
</dbReference>
<evidence type="ECO:0000313" key="1">
    <source>
        <dbReference type="EMBL" id="WNH49194.1"/>
    </source>
</evidence>
<organism evidence="1 2">
    <name type="scientific">Stenotrophomonas aracearum</name>
    <dbReference type="NCBI Taxonomy" id="3003272"/>
    <lineage>
        <taxon>Bacteria</taxon>
        <taxon>Pseudomonadati</taxon>
        <taxon>Pseudomonadota</taxon>
        <taxon>Gammaproteobacteria</taxon>
        <taxon>Lysobacterales</taxon>
        <taxon>Lysobacteraceae</taxon>
        <taxon>Stenotrophomonas</taxon>
    </lineage>
</organism>
<protein>
    <recommendedName>
        <fullName evidence="3">Lipoprotein</fullName>
    </recommendedName>
</protein>
<dbReference type="RefSeq" id="WP_311183684.1">
    <property type="nucleotide sequence ID" value="NZ_CP115543.1"/>
</dbReference>
<keyword evidence="2" id="KW-1185">Reference proteome</keyword>
<accession>A0ABY9YE92</accession>
<dbReference type="EMBL" id="CP115543">
    <property type="protein sequence ID" value="WNH49194.1"/>
    <property type="molecule type" value="Genomic_DNA"/>
</dbReference>
<gene>
    <name evidence="1" type="ORF">PDM28_02355</name>
</gene>
<sequence length="310" mass="33323">MAKGRAVLIGVTAVAAIAGFVAWKYSPAPLPDVAGEAAYDYPAPSPPAGPRMVLPVVALEPSALEKKAVAFQDLKSRAERGERAAQRELADTYATCFSARRTADEVAQGDVPVLLSISPPDAVAVALQIVARRVAECQAVDGGNVFPLIDKWYGEAARQGDLLAQMALIGRGEPIPDPAAATRLVQRVIASNDPEAAFNMGQLILRGHPRTETLKYDKYLEGPISSVAWEITACRMRLDCGPGSTVMEDACLFSGRCADHTYEELARSSYVPPAESESLDQQIEAITRLFKEQCIPPQTERDGVCSLRVE</sequence>
<reference evidence="1 2" key="1">
    <citation type="submission" date="2022-12" db="EMBL/GenBank/DDBJ databases">
        <title>Two new species, Stenotrophomonas aracearum and Stenotrophomonas oahuensis, isolated from Anthurium (Araceae family) in Hawaii.</title>
        <authorList>
            <person name="Chunag S.C."/>
            <person name="Dobhal S."/>
            <person name="Alvarez A."/>
            <person name="Arif M."/>
        </authorList>
    </citation>
    <scope>NUCLEOTIDE SEQUENCE [LARGE SCALE GENOMIC DNA]</scope>
    <source>
        <strain evidence="1 2">A5588</strain>
    </source>
</reference>
<dbReference type="Proteomes" id="UP001305421">
    <property type="component" value="Chromosome"/>
</dbReference>
<dbReference type="Gene3D" id="1.25.40.10">
    <property type="entry name" value="Tetratricopeptide repeat domain"/>
    <property type="match status" value="1"/>
</dbReference>
<evidence type="ECO:0008006" key="3">
    <source>
        <dbReference type="Google" id="ProtNLM"/>
    </source>
</evidence>
<name>A0ABY9YE92_9GAMM</name>
<evidence type="ECO:0000313" key="2">
    <source>
        <dbReference type="Proteomes" id="UP001305421"/>
    </source>
</evidence>
<proteinExistence type="predicted"/>